<accession>A0A2S9XWV6</accession>
<dbReference type="Proteomes" id="UP000238823">
    <property type="component" value="Unassembled WGS sequence"/>
</dbReference>
<dbReference type="RefSeq" id="WP_106093530.1">
    <property type="nucleotide sequence ID" value="NZ_PVNL01000130.1"/>
</dbReference>
<dbReference type="AlphaFoldDB" id="A0A2S9XWV6"/>
<reference evidence="1 2" key="1">
    <citation type="submission" date="2018-03" db="EMBL/GenBank/DDBJ databases">
        <title>Draft Genome Sequences of the Obligatory Marine Myxobacteria Enhygromyxa salina SWB007.</title>
        <authorList>
            <person name="Poehlein A."/>
            <person name="Moghaddam J.A."/>
            <person name="Harms H."/>
            <person name="Alanjari M."/>
            <person name="Koenig G.M."/>
            <person name="Daniel R."/>
            <person name="Schaeberle T.F."/>
        </authorList>
    </citation>
    <scope>NUCLEOTIDE SEQUENCE [LARGE SCALE GENOMIC DNA]</scope>
    <source>
        <strain evidence="1 2">SWB007</strain>
    </source>
</reference>
<organism evidence="1 2">
    <name type="scientific">Enhygromyxa salina</name>
    <dbReference type="NCBI Taxonomy" id="215803"/>
    <lineage>
        <taxon>Bacteria</taxon>
        <taxon>Pseudomonadati</taxon>
        <taxon>Myxococcota</taxon>
        <taxon>Polyangia</taxon>
        <taxon>Nannocystales</taxon>
        <taxon>Nannocystaceae</taxon>
        <taxon>Enhygromyxa</taxon>
    </lineage>
</organism>
<comment type="caution">
    <text evidence="1">The sequence shown here is derived from an EMBL/GenBank/DDBJ whole genome shotgun (WGS) entry which is preliminary data.</text>
</comment>
<gene>
    <name evidence="1" type="ORF">ENSA7_67080</name>
</gene>
<sequence>MSARVAGISWVWWALVAFALGLVPRSEARAAMMTHYDLCSLALESDAIVLARVVSVRTQGYSELRRHEVLHAYAGTLERGDSVELDYGAYHLAPSWTPLEQWSSAEEVVLFLRHAPDAQRPGWTLVPSGLRIFADGLTYRFEQHDNPGPYAAVVQGHDPWDVFGDPRGGSGLTREQFETELGKAIECGAGVRDALADVDSPAGRARLLDMVGPRWGRDDDEPYEIHNFTFFRDRASITILEALWSTGDLNATLDGVSRVRGGVDLFMLRVDPGPAVLLEVAGAPSRALERRVAALQLLAEDLAPTRKPSTSAALVPLLSDPEPRIRAAAAAVAMRDAGASAQWRAAIVQRLHVESDPCTRYRLAQRAREAGLLDGIDLGLDAPIVAAERRGRAFELRWFDDTASWSLDGLEVVATPAEGAARTLQLEPGQVARWWSSGSSRGVGGWLLFDPPLPQGRSEFELVAHMSAGEQTLALRLPLRPLGDPPPPGPEPDPIVPASVAPTPISTPPGCTCGVAASRKAGPWLLWLVGLGSMLGRGTRRGTKN</sequence>
<dbReference type="EMBL" id="PVNL01000130">
    <property type="protein sequence ID" value="PRP97358.1"/>
    <property type="molecule type" value="Genomic_DNA"/>
</dbReference>
<protein>
    <submittedName>
        <fullName evidence="1">Uncharacterized protein</fullName>
    </submittedName>
</protein>
<evidence type="ECO:0000313" key="1">
    <source>
        <dbReference type="EMBL" id="PRP97358.1"/>
    </source>
</evidence>
<evidence type="ECO:0000313" key="2">
    <source>
        <dbReference type="Proteomes" id="UP000238823"/>
    </source>
</evidence>
<proteinExistence type="predicted"/>
<name>A0A2S9XWV6_9BACT</name>